<sequence length="1062" mass="119362">MSSATADSDLNSATEHNPPPAKKRKTELTSESNGSHADPTQYTVEMAQNGASSNSQLGEIDEGLYSRQLYVLGHEAMRRMANSEILICGMKGLGVEIAKNVILGGVKSVTIQDTNICNISDLSSQFYLRENNIGQNRATACCQRLAELNTYVPVFTHTEELTEDFIKKFQVVVLTDSSLDEQLRISELTHSNNISLIIADTRGLFGQIFCDFGENFQVNDVNGEQPVSAMVASVTKDTDGVVTCLDEARHGMEDGDYVTFTEVEGMVELNGCEPRKIKILGPYTFSIGDTSNLSEYERGGIVTQVKVPKKMHFKPLKASLEKPAFVITDFAKFERPGQLHIAYQALHMYFKQKGSLPRPKNEEDASTFYSIASSVNSSSPFAVEELDENLMKQFSFLSQGDLCPMQAVIGGIVAQEVMKACSGKFHPIDQWLYFDALECLPEEEAAIKEDLFKPIGCRYDSQIAVFGQDFQKKLGNLKYFLVGAGAIGCELLKNFAMIGLACQENGMITVTDMDTIEKSNLNRQFLFRPWDVQQMKSEIAANAVKQMNPSIHITAHQNRVGPETEKIYDDDFFEALDGVANALDNVDARIYMDRRCVYYRKPLLESGTLGTKGNVQVVIPFLTESYSSSQDPPEKSIPICTLKNFPNAIEHTLQWARDVFEGCFRQSAENAAQYLTDNKFMERTLKLPGTQPVEILESVKKSLVEERPQSFQDCIAWARNHWQEQYHNQIQQLLFNFPPHQLTSSGQPFWSGPKRCPHPLHFSTGNSTHMDYIVAAANLRAFMYGIQGTRDHEEVASLLGHVKVKEFVPKSGVKIAVTDAEANSNSMSVDMDHLASLQMELPSPESFRGLKLTPIEFEKDDDTNFHMDFIVAASNLRAENYSIPPADRHKSKLIAGKIIPAIATTTSLITGLVCLELYKLVQNHQKLSSYKNGFVNLALPFFGFSEPIAAPKLKYYDTEFTLWDRFEVEGDMTLREFLNYFKEKYNLEITMLSQGVCMLYSFFMAPSKRDERMDLKMSLVVQRVSKKKFESHVRALVFELCCNNANGDDVEVPYVRYTLPRE</sequence>
<dbReference type="Pfam" id="PF10585">
    <property type="entry name" value="UBA_E1_SCCH"/>
    <property type="match status" value="1"/>
</dbReference>
<dbReference type="EC" id="6.2.1.45" evidence="4"/>
<dbReference type="InterPro" id="IPR018074">
    <property type="entry name" value="UBQ-activ_enz_E1_CS"/>
</dbReference>
<evidence type="ECO:0000256" key="8">
    <source>
        <dbReference type="ARBA" id="ARBA00022840"/>
    </source>
</evidence>
<dbReference type="InterPro" id="IPR032420">
    <property type="entry name" value="E1_4HB"/>
</dbReference>
<dbReference type="Pfam" id="PF00899">
    <property type="entry name" value="ThiF"/>
    <property type="match status" value="1"/>
</dbReference>
<dbReference type="Pfam" id="PF16190">
    <property type="entry name" value="E1_FCCH"/>
    <property type="match status" value="1"/>
</dbReference>
<evidence type="ECO:0000256" key="3">
    <source>
        <dbReference type="ARBA" id="ARBA00005673"/>
    </source>
</evidence>
<keyword evidence="8 11" id="KW-0067">ATP-binding</keyword>
<dbReference type="FunFam" id="3.10.290.60:FF:000002">
    <property type="entry name" value="Ubiquitin-like modifier-activating enzyme 1"/>
    <property type="match status" value="1"/>
</dbReference>
<dbReference type="Gene3D" id="3.50.50.80">
    <property type="entry name" value="Ubiquitin-activating enzyme E1, inactive adenylation domain, subdomain 1"/>
    <property type="match status" value="1"/>
</dbReference>
<dbReference type="InterPro" id="IPR000011">
    <property type="entry name" value="UBQ/SUMO-activ_enz_E1-like"/>
</dbReference>
<dbReference type="Gene3D" id="3.40.50.12550">
    <property type="entry name" value="Ubiquitin-activating enzyme E1, inactive adenylation domain, subdomain 2"/>
    <property type="match status" value="1"/>
</dbReference>
<comment type="similarity">
    <text evidence="3 11">Belongs to the ubiquitin-activating E1 family.</text>
</comment>
<evidence type="ECO:0000256" key="4">
    <source>
        <dbReference type="ARBA" id="ARBA00012990"/>
    </source>
</evidence>
<dbReference type="FunFam" id="3.50.50.80:FF:000002">
    <property type="entry name" value="SUMO-activating enzyme subunit 2"/>
    <property type="match status" value="1"/>
</dbReference>
<organism evidence="14">
    <name type="scientific">Scolopendra viridis</name>
    <name type="common">Giant centipede</name>
    <dbReference type="NCBI Taxonomy" id="118503"/>
    <lineage>
        <taxon>Eukaryota</taxon>
        <taxon>Metazoa</taxon>
        <taxon>Ecdysozoa</taxon>
        <taxon>Arthropoda</taxon>
        <taxon>Myriapoda</taxon>
        <taxon>Chilopoda</taxon>
        <taxon>Pleurostigmophora</taxon>
        <taxon>Scolopendromorpha</taxon>
        <taxon>Scolopendridae</taxon>
        <taxon>Scolopendra</taxon>
    </lineage>
</organism>
<dbReference type="AlphaFoldDB" id="A0A4D5R9U9"/>
<dbReference type="PROSITE" id="PS00865">
    <property type="entry name" value="UBIQUITIN_ACTIVAT_2"/>
    <property type="match status" value="1"/>
</dbReference>
<accession>A0A4D5R9U9</accession>
<dbReference type="EMBL" id="GGNE01000429">
    <property type="protein sequence ID" value="MIC88970.1"/>
    <property type="molecule type" value="Transcribed_RNA"/>
</dbReference>
<dbReference type="Gene3D" id="1.10.10.2660">
    <property type="entry name" value="Ubiquitin-activating enzyme E1, SCCH domain"/>
    <property type="match status" value="1"/>
</dbReference>
<proteinExistence type="inferred from homology"/>
<dbReference type="PANTHER" id="PTHR10953">
    <property type="entry name" value="UBIQUITIN-ACTIVATING ENZYME E1"/>
    <property type="match status" value="1"/>
</dbReference>
<dbReference type="Pfam" id="PF09358">
    <property type="entry name" value="E1_UFD"/>
    <property type="match status" value="1"/>
</dbReference>
<dbReference type="FunFam" id="3.40.50.12550:FF:000001">
    <property type="entry name" value="Ubiquitin-activating enzyme E1 1"/>
    <property type="match status" value="1"/>
</dbReference>
<reference evidence="14" key="1">
    <citation type="journal article" date="2018" name="Toxicon">
        <title>Venom-gland transcriptomics and venom proteomics of the giant Florida blue centipede, Scolopendra viridis.</title>
        <authorList>
            <person name="Ward M.J."/>
            <person name="Rokyta D.R."/>
        </authorList>
    </citation>
    <scope>NUCLEOTIDE SEQUENCE</scope>
    <source>
        <tissue evidence="14">Venom gland</tissue>
    </source>
</reference>
<dbReference type="InterPro" id="IPR032418">
    <property type="entry name" value="E1_FCCH"/>
</dbReference>
<dbReference type="GO" id="GO:0006511">
    <property type="term" value="P:ubiquitin-dependent protein catabolic process"/>
    <property type="evidence" value="ECO:0007669"/>
    <property type="project" value="TreeGrafter"/>
</dbReference>
<evidence type="ECO:0000313" key="14">
    <source>
        <dbReference type="EMBL" id="MIC88970.1"/>
    </source>
</evidence>
<evidence type="ECO:0000256" key="5">
    <source>
        <dbReference type="ARBA" id="ARBA00022598"/>
    </source>
</evidence>
<dbReference type="InterPro" id="IPR018965">
    <property type="entry name" value="Ub-activating_enz_E1_C"/>
</dbReference>
<dbReference type="SUPFAM" id="SSF69572">
    <property type="entry name" value="Activating enzymes of the ubiquitin-like proteins"/>
    <property type="match status" value="2"/>
</dbReference>
<dbReference type="Gene3D" id="3.10.290.60">
    <property type="entry name" value="Ubiquitin-activating enzyme E1, UFD domain"/>
    <property type="match status" value="1"/>
</dbReference>
<evidence type="ECO:0000256" key="1">
    <source>
        <dbReference type="ARBA" id="ARBA00000488"/>
    </source>
</evidence>
<feature type="compositionally biased region" description="Polar residues" evidence="12">
    <location>
        <begin position="1"/>
        <end position="15"/>
    </location>
</feature>
<evidence type="ECO:0000256" key="11">
    <source>
        <dbReference type="RuleBase" id="RU000519"/>
    </source>
</evidence>
<dbReference type="InterPro" id="IPR042302">
    <property type="entry name" value="E1_FCCH_sf"/>
</dbReference>
<keyword evidence="5 11" id="KW-0436">Ligase</keyword>
<evidence type="ECO:0000256" key="10">
    <source>
        <dbReference type="PROSITE-ProRule" id="PRU10132"/>
    </source>
</evidence>
<feature type="compositionally biased region" description="Polar residues" evidence="12">
    <location>
        <begin position="29"/>
        <end position="39"/>
    </location>
</feature>
<dbReference type="PANTHER" id="PTHR10953:SF4">
    <property type="entry name" value="UBIQUITIN-ACTIVATING ENZYME E1 C-TERMINAL DOMAIN-CONTAINING PROTEIN"/>
    <property type="match status" value="1"/>
</dbReference>
<evidence type="ECO:0000256" key="2">
    <source>
        <dbReference type="ARBA" id="ARBA00004906"/>
    </source>
</evidence>
<dbReference type="InterPro" id="IPR033127">
    <property type="entry name" value="UBQ-activ_enz_E1_Cys_AS"/>
</dbReference>
<dbReference type="SMART" id="SM00985">
    <property type="entry name" value="UBA_e1_C"/>
    <property type="match status" value="1"/>
</dbReference>
<protein>
    <recommendedName>
        <fullName evidence="4">E1 ubiquitin-activating enzyme</fullName>
        <ecNumber evidence="4">6.2.1.45</ecNumber>
    </recommendedName>
    <alternativeName>
        <fullName evidence="9">Ubiquitin-activating enzyme E1</fullName>
    </alternativeName>
</protein>
<dbReference type="CDD" id="cd01491">
    <property type="entry name" value="Ube1_repeat1"/>
    <property type="match status" value="1"/>
</dbReference>
<dbReference type="Gene3D" id="3.40.50.720">
    <property type="entry name" value="NAD(P)-binding Rossmann-like Domain"/>
    <property type="match status" value="1"/>
</dbReference>
<dbReference type="GO" id="GO:0005634">
    <property type="term" value="C:nucleus"/>
    <property type="evidence" value="ECO:0007669"/>
    <property type="project" value="TreeGrafter"/>
</dbReference>
<dbReference type="InterPro" id="IPR042063">
    <property type="entry name" value="Ubi_acti_E1_SCCH"/>
</dbReference>
<dbReference type="Pfam" id="PF16191">
    <property type="entry name" value="E1_4HB"/>
    <property type="match status" value="1"/>
</dbReference>
<dbReference type="PRINTS" id="PR01849">
    <property type="entry name" value="UBIQUITINACT"/>
</dbReference>
<dbReference type="InterPro" id="IPR018075">
    <property type="entry name" value="UBQ-activ_enz_E1"/>
</dbReference>
<dbReference type="InterPro" id="IPR019572">
    <property type="entry name" value="UBA_E1_SCCH"/>
</dbReference>
<evidence type="ECO:0000256" key="7">
    <source>
        <dbReference type="ARBA" id="ARBA00022786"/>
    </source>
</evidence>
<dbReference type="InterPro" id="IPR045886">
    <property type="entry name" value="ThiF/MoeB/HesA"/>
</dbReference>
<dbReference type="FunFam" id="2.40.30.180:FF:000001">
    <property type="entry name" value="ubiquitin-like modifier-activating enzyme 1"/>
    <property type="match status" value="1"/>
</dbReference>
<comment type="pathway">
    <text evidence="2">Protein modification; protein ubiquitination.</text>
</comment>
<dbReference type="Gene3D" id="2.40.30.180">
    <property type="entry name" value="Ubiquitin-activating enzyme E1, FCCH domain"/>
    <property type="match status" value="1"/>
</dbReference>
<dbReference type="UniPathway" id="UPA00143"/>
<evidence type="ECO:0000256" key="12">
    <source>
        <dbReference type="SAM" id="MobiDB-lite"/>
    </source>
</evidence>
<dbReference type="FunFam" id="3.40.50.720:FF:000015">
    <property type="entry name" value="Ubiquitin-activating enzyme E1 1"/>
    <property type="match status" value="1"/>
</dbReference>
<dbReference type="InterPro" id="IPR035985">
    <property type="entry name" value="Ubiquitin-activating_enz"/>
</dbReference>
<dbReference type="FunFam" id="3.50.50.80:FF:000001">
    <property type="entry name" value="ubiquitin-like modifier-activating enzyme 1"/>
    <property type="match status" value="1"/>
</dbReference>
<comment type="catalytic activity">
    <reaction evidence="1">
        <text>ATP + ubiquitin + [E1 ubiquitin-activating enzyme]-L-cysteine = AMP + diphosphate + S-ubiquitinyl-[E1 ubiquitin-activating enzyme]-L-cysteine.</text>
        <dbReference type="EC" id="6.2.1.45"/>
    </reaction>
</comment>
<evidence type="ECO:0000256" key="6">
    <source>
        <dbReference type="ARBA" id="ARBA00022741"/>
    </source>
</evidence>
<feature type="active site" description="Glycyl thioester intermediate" evidence="10">
    <location>
        <position position="640"/>
    </location>
</feature>
<keyword evidence="6 11" id="KW-0547">Nucleotide-binding</keyword>
<evidence type="ECO:0000256" key="9">
    <source>
        <dbReference type="ARBA" id="ARBA00030371"/>
    </source>
</evidence>
<dbReference type="GO" id="GO:0005737">
    <property type="term" value="C:cytoplasm"/>
    <property type="evidence" value="ECO:0007669"/>
    <property type="project" value="TreeGrafter"/>
</dbReference>
<dbReference type="InterPro" id="IPR042449">
    <property type="entry name" value="Ub-E1_IAD_1"/>
</dbReference>
<dbReference type="GO" id="GO:0004839">
    <property type="term" value="F:ubiquitin activating enzyme activity"/>
    <property type="evidence" value="ECO:0007669"/>
    <property type="project" value="UniProtKB-EC"/>
</dbReference>
<evidence type="ECO:0000259" key="13">
    <source>
        <dbReference type="SMART" id="SM00985"/>
    </source>
</evidence>
<dbReference type="InterPro" id="IPR038252">
    <property type="entry name" value="UBA_E1_C_sf"/>
</dbReference>
<dbReference type="FunFam" id="1.10.10.2660:FF:000001">
    <property type="entry name" value="Ubiquitin-activating enzyme E1 1"/>
    <property type="match status" value="1"/>
</dbReference>
<name>A0A4D5R9U9_SCOVI</name>
<dbReference type="GO" id="GO:0006974">
    <property type="term" value="P:DNA damage response"/>
    <property type="evidence" value="ECO:0007669"/>
    <property type="project" value="TreeGrafter"/>
</dbReference>
<dbReference type="CDD" id="cd01490">
    <property type="entry name" value="Ube1_repeat2"/>
    <property type="match status" value="1"/>
</dbReference>
<feature type="region of interest" description="Disordered" evidence="12">
    <location>
        <begin position="1"/>
        <end position="39"/>
    </location>
</feature>
<keyword evidence="7 11" id="KW-0833">Ubl conjugation pathway</keyword>
<dbReference type="PROSITE" id="PS00536">
    <property type="entry name" value="UBIQUITIN_ACTIVAT_1"/>
    <property type="match status" value="1"/>
</dbReference>
<dbReference type="NCBIfam" id="TIGR01408">
    <property type="entry name" value="Ube1"/>
    <property type="match status" value="1"/>
</dbReference>
<dbReference type="InterPro" id="IPR000594">
    <property type="entry name" value="ThiF_NAD_FAD-bd"/>
</dbReference>
<feature type="domain" description="Ubiquitin-activating enzyme E1 C-terminal" evidence="13">
    <location>
        <begin position="930"/>
        <end position="1055"/>
    </location>
</feature>
<dbReference type="GO" id="GO:0005524">
    <property type="term" value="F:ATP binding"/>
    <property type="evidence" value="ECO:0007669"/>
    <property type="project" value="UniProtKB-KW"/>
</dbReference>